<dbReference type="Gene3D" id="3.40.50.300">
    <property type="entry name" value="P-loop containing nucleotide triphosphate hydrolases"/>
    <property type="match status" value="1"/>
</dbReference>
<name>A0A8J6M3X0_9FIRM</name>
<gene>
    <name evidence="2" type="ORF">H8S55_06390</name>
</gene>
<dbReference type="EMBL" id="JACOPN010000003">
    <property type="protein sequence ID" value="MBC5716943.1"/>
    <property type="molecule type" value="Genomic_DNA"/>
</dbReference>
<feature type="domain" description="ATPase dynein-related AAA" evidence="1">
    <location>
        <begin position="408"/>
        <end position="495"/>
    </location>
</feature>
<comment type="caution">
    <text evidence="2">The sequence shown here is derived from an EMBL/GenBank/DDBJ whole genome shotgun (WGS) entry which is preliminary data.</text>
</comment>
<evidence type="ECO:0000259" key="1">
    <source>
        <dbReference type="Pfam" id="PF07728"/>
    </source>
</evidence>
<accession>A0A8J6M3X0</accession>
<organism evidence="2 3">
    <name type="scientific">Flintibacter faecis</name>
    <dbReference type="NCBI Taxonomy" id="2763047"/>
    <lineage>
        <taxon>Bacteria</taxon>
        <taxon>Bacillati</taxon>
        <taxon>Bacillota</taxon>
        <taxon>Clostridia</taxon>
        <taxon>Eubacteriales</taxon>
        <taxon>Flintibacter</taxon>
    </lineage>
</organism>
<dbReference type="AlphaFoldDB" id="A0A8J6M3X0"/>
<keyword evidence="3" id="KW-1185">Reference proteome</keyword>
<proteinExistence type="predicted"/>
<protein>
    <submittedName>
        <fullName evidence="2">AAA family ATPase</fullName>
    </submittedName>
</protein>
<dbReference type="Proteomes" id="UP000602260">
    <property type="component" value="Unassembled WGS sequence"/>
</dbReference>
<evidence type="ECO:0000313" key="2">
    <source>
        <dbReference type="EMBL" id="MBC5716943.1"/>
    </source>
</evidence>
<dbReference type="GO" id="GO:0016887">
    <property type="term" value="F:ATP hydrolysis activity"/>
    <property type="evidence" value="ECO:0007669"/>
    <property type="project" value="InterPro"/>
</dbReference>
<sequence>MAKTKLFESWTFRLQLPPPFDDPKYSGAKPMGFSQYNTSSTAQKATLHAPTLRALLAYAKLVSATENGQSVDDLGAIGHQGNTYRISEYRSANKTDCVVFNPVTGKFSAVQIEDGSQVLKPYSLGAGNGSGSALLFCLMPVLNEDDEFRQKFQEFTSHYENGWADMDAAFECALVLCDNVYRRIENSKQLGTDGVKISIPTTGNISVITQMAMDSGNYAPTGASYGNFTIMQLSGNATAKATSFQKEDFVGKYALSNRILTDREKAMVPTLPDWYIIPKEVVRVCEHAKATTASNQPMRNFLFRGEAGTGKTMGAQAIAAGLNLPYTLMTCSANTEITDLVGQFIPDTNGFHGSTPIEDLPKISDITMHPPSVYMMLTGEYDESKTEDDVLQKLIEIAVGNLMEKEDPAGQRIRYVDTPLVEAIRHGYVCELQEPSCIANPGVLVGLNSLLDNCQVITLPTGERVRRHPDTVIVVTTNSDYSGCRDMNQSVISRMDLIYDMEAPDLNTMVKRVMNVTGFTDEQEATKMAIVVRDIAERCRQTMITDGSCGMREFKSWVLSTMVTNDPYESALSTIISSASADPDNRAELISACLEPQYSKTI</sequence>
<dbReference type="Pfam" id="PF07728">
    <property type="entry name" value="AAA_5"/>
    <property type="match status" value="2"/>
</dbReference>
<reference evidence="2" key="1">
    <citation type="submission" date="2020-08" db="EMBL/GenBank/DDBJ databases">
        <title>Genome public.</title>
        <authorList>
            <person name="Liu C."/>
            <person name="Sun Q."/>
        </authorList>
    </citation>
    <scope>NUCLEOTIDE SEQUENCE</scope>
    <source>
        <strain evidence="2">BX5</strain>
    </source>
</reference>
<dbReference type="InterPro" id="IPR011704">
    <property type="entry name" value="ATPase_dyneun-rel_AAA"/>
</dbReference>
<dbReference type="RefSeq" id="WP_186878262.1">
    <property type="nucleotide sequence ID" value="NZ_JACOPN010000003.1"/>
</dbReference>
<feature type="domain" description="ATPase dynein-related AAA" evidence="1">
    <location>
        <begin position="301"/>
        <end position="346"/>
    </location>
</feature>
<dbReference type="InterPro" id="IPR027417">
    <property type="entry name" value="P-loop_NTPase"/>
</dbReference>
<evidence type="ECO:0000313" key="3">
    <source>
        <dbReference type="Proteomes" id="UP000602260"/>
    </source>
</evidence>
<dbReference type="GO" id="GO:0005524">
    <property type="term" value="F:ATP binding"/>
    <property type="evidence" value="ECO:0007669"/>
    <property type="project" value="InterPro"/>
</dbReference>
<dbReference type="SUPFAM" id="SSF52540">
    <property type="entry name" value="P-loop containing nucleoside triphosphate hydrolases"/>
    <property type="match status" value="1"/>
</dbReference>